<sequence>MGNVSIKNFIYSTLKCHPNSKQCWGDLSNQSTQCFYDKIQPNNTCLNAYPQETPYFVKYQGCRNTCLLDKLLFVNGYCESYNSQIFYWFGLYENKTAEQYN</sequence>
<dbReference type="AlphaFoldDB" id="A0A8S1WJ05"/>
<dbReference type="EMBL" id="CAJJDO010000094">
    <property type="protein sequence ID" value="CAD8189403.1"/>
    <property type="molecule type" value="Genomic_DNA"/>
</dbReference>
<gene>
    <name evidence="1" type="ORF">PPENT_87.1.T0940007</name>
</gene>
<evidence type="ECO:0000313" key="1">
    <source>
        <dbReference type="EMBL" id="CAD8189403.1"/>
    </source>
</evidence>
<comment type="caution">
    <text evidence="1">The sequence shown here is derived from an EMBL/GenBank/DDBJ whole genome shotgun (WGS) entry which is preliminary data.</text>
</comment>
<proteinExistence type="predicted"/>
<organism evidence="1 2">
    <name type="scientific">Paramecium pentaurelia</name>
    <dbReference type="NCBI Taxonomy" id="43138"/>
    <lineage>
        <taxon>Eukaryota</taxon>
        <taxon>Sar</taxon>
        <taxon>Alveolata</taxon>
        <taxon>Ciliophora</taxon>
        <taxon>Intramacronucleata</taxon>
        <taxon>Oligohymenophorea</taxon>
        <taxon>Peniculida</taxon>
        <taxon>Parameciidae</taxon>
        <taxon>Paramecium</taxon>
    </lineage>
</organism>
<dbReference type="Proteomes" id="UP000689195">
    <property type="component" value="Unassembled WGS sequence"/>
</dbReference>
<protein>
    <submittedName>
        <fullName evidence="1">Uncharacterized protein</fullName>
    </submittedName>
</protein>
<evidence type="ECO:0000313" key="2">
    <source>
        <dbReference type="Proteomes" id="UP000689195"/>
    </source>
</evidence>
<reference evidence="1" key="1">
    <citation type="submission" date="2021-01" db="EMBL/GenBank/DDBJ databases">
        <authorList>
            <consortium name="Genoscope - CEA"/>
            <person name="William W."/>
        </authorList>
    </citation>
    <scope>NUCLEOTIDE SEQUENCE</scope>
</reference>
<name>A0A8S1WJ05_9CILI</name>
<accession>A0A8S1WJ05</accession>
<keyword evidence="2" id="KW-1185">Reference proteome</keyword>